<feature type="compositionally biased region" description="Basic and acidic residues" evidence="1">
    <location>
        <begin position="95"/>
        <end position="113"/>
    </location>
</feature>
<evidence type="ECO:0000313" key="2">
    <source>
        <dbReference type="EMBL" id="KDR78180.1"/>
    </source>
</evidence>
<gene>
    <name evidence="2" type="ORF">GALMADRAFT_138307</name>
</gene>
<accession>A0A067T4R2</accession>
<organism evidence="2 3">
    <name type="scientific">Galerina marginata (strain CBS 339.88)</name>
    <dbReference type="NCBI Taxonomy" id="685588"/>
    <lineage>
        <taxon>Eukaryota</taxon>
        <taxon>Fungi</taxon>
        <taxon>Dikarya</taxon>
        <taxon>Basidiomycota</taxon>
        <taxon>Agaricomycotina</taxon>
        <taxon>Agaricomycetes</taxon>
        <taxon>Agaricomycetidae</taxon>
        <taxon>Agaricales</taxon>
        <taxon>Agaricineae</taxon>
        <taxon>Strophariaceae</taxon>
        <taxon>Galerina</taxon>
    </lineage>
</organism>
<dbReference type="HOGENOM" id="CLU_882934_0_0_1"/>
<dbReference type="AlphaFoldDB" id="A0A067T4R2"/>
<dbReference type="EMBL" id="KL142375">
    <property type="protein sequence ID" value="KDR78180.1"/>
    <property type="molecule type" value="Genomic_DNA"/>
</dbReference>
<feature type="region of interest" description="Disordered" evidence="1">
    <location>
        <begin position="73"/>
        <end position="122"/>
    </location>
</feature>
<sequence>MAHPITDFRDENRSLQETVPSGRGDTSQLHPLAVSAAVLDGWGQNAPTAASSSHSRSPRFLLEALVRVAYSERETELRLQPPQEETTFPSLVTTRPKENPRLRLRSRVDKEKATSASEYPNNGLGRSIGTTLIAKEKNISSKSRTPKIREMKNASHRRQVVTRPKRARNMSETFRKVFLSQHPFVIYFCENAITCALCCRNIKLDARRRYYPGFAIKHFTKCKELDPGNPASVESESLSRPIYRGGYSGEIPEASIQGLKGEEASSFAAQPGEVVKLQRSGLNPYCSRYYATHPGDAICDCKVHLNLAHESTIRM</sequence>
<feature type="region of interest" description="Disordered" evidence="1">
    <location>
        <begin position="1"/>
        <end position="29"/>
    </location>
</feature>
<proteinExistence type="predicted"/>
<name>A0A067T4R2_GALM3</name>
<dbReference type="Proteomes" id="UP000027222">
    <property type="component" value="Unassembled WGS sequence"/>
</dbReference>
<feature type="compositionally biased region" description="Basic and acidic residues" evidence="1">
    <location>
        <begin position="1"/>
        <end position="14"/>
    </location>
</feature>
<keyword evidence="3" id="KW-1185">Reference proteome</keyword>
<evidence type="ECO:0000256" key="1">
    <source>
        <dbReference type="SAM" id="MobiDB-lite"/>
    </source>
</evidence>
<evidence type="ECO:0000313" key="3">
    <source>
        <dbReference type="Proteomes" id="UP000027222"/>
    </source>
</evidence>
<feature type="compositionally biased region" description="Polar residues" evidence="1">
    <location>
        <begin position="83"/>
        <end position="93"/>
    </location>
</feature>
<feature type="compositionally biased region" description="Polar residues" evidence="1">
    <location>
        <begin position="15"/>
        <end position="29"/>
    </location>
</feature>
<reference evidence="3" key="1">
    <citation type="journal article" date="2014" name="Proc. Natl. Acad. Sci. U.S.A.">
        <title>Extensive sampling of basidiomycete genomes demonstrates inadequacy of the white-rot/brown-rot paradigm for wood decay fungi.</title>
        <authorList>
            <person name="Riley R."/>
            <person name="Salamov A.A."/>
            <person name="Brown D.W."/>
            <person name="Nagy L.G."/>
            <person name="Floudas D."/>
            <person name="Held B.W."/>
            <person name="Levasseur A."/>
            <person name="Lombard V."/>
            <person name="Morin E."/>
            <person name="Otillar R."/>
            <person name="Lindquist E.A."/>
            <person name="Sun H."/>
            <person name="LaButti K.M."/>
            <person name="Schmutz J."/>
            <person name="Jabbour D."/>
            <person name="Luo H."/>
            <person name="Baker S.E."/>
            <person name="Pisabarro A.G."/>
            <person name="Walton J.D."/>
            <person name="Blanchette R.A."/>
            <person name="Henrissat B."/>
            <person name="Martin F."/>
            <person name="Cullen D."/>
            <person name="Hibbett D.S."/>
            <person name="Grigoriev I.V."/>
        </authorList>
    </citation>
    <scope>NUCLEOTIDE SEQUENCE [LARGE SCALE GENOMIC DNA]</scope>
    <source>
        <strain evidence="3">CBS 339.88</strain>
    </source>
</reference>
<protein>
    <submittedName>
        <fullName evidence="2">Uncharacterized protein</fullName>
    </submittedName>
</protein>